<reference evidence="1" key="1">
    <citation type="submission" date="2022-08" db="EMBL/GenBank/DDBJ databases">
        <title>Genome Sequence of Fusarium decemcellulare.</title>
        <authorList>
            <person name="Buettner E."/>
        </authorList>
    </citation>
    <scope>NUCLEOTIDE SEQUENCE</scope>
    <source>
        <strain evidence="1">Babe19</strain>
    </source>
</reference>
<name>A0ACC1T055_9HYPO</name>
<keyword evidence="2" id="KW-1185">Reference proteome</keyword>
<dbReference type="EMBL" id="JANRMS010000016">
    <property type="protein sequence ID" value="KAJ3549718.1"/>
    <property type="molecule type" value="Genomic_DNA"/>
</dbReference>
<evidence type="ECO:0000313" key="1">
    <source>
        <dbReference type="EMBL" id="KAJ3549718.1"/>
    </source>
</evidence>
<gene>
    <name evidence="1" type="ORF">NM208_g356</name>
</gene>
<evidence type="ECO:0000313" key="2">
    <source>
        <dbReference type="Proteomes" id="UP001148629"/>
    </source>
</evidence>
<organism evidence="1 2">
    <name type="scientific">Fusarium decemcellulare</name>
    <dbReference type="NCBI Taxonomy" id="57161"/>
    <lineage>
        <taxon>Eukaryota</taxon>
        <taxon>Fungi</taxon>
        <taxon>Dikarya</taxon>
        <taxon>Ascomycota</taxon>
        <taxon>Pezizomycotina</taxon>
        <taxon>Sordariomycetes</taxon>
        <taxon>Hypocreomycetidae</taxon>
        <taxon>Hypocreales</taxon>
        <taxon>Nectriaceae</taxon>
        <taxon>Fusarium</taxon>
        <taxon>Fusarium decemcellulare species complex</taxon>
    </lineage>
</organism>
<protein>
    <submittedName>
        <fullName evidence="1">Uncharacterized protein</fullName>
    </submittedName>
</protein>
<dbReference type="Proteomes" id="UP001148629">
    <property type="component" value="Unassembled WGS sequence"/>
</dbReference>
<proteinExistence type="predicted"/>
<accession>A0ACC1T055</accession>
<comment type="caution">
    <text evidence="1">The sequence shown here is derived from an EMBL/GenBank/DDBJ whole genome shotgun (WGS) entry which is preliminary data.</text>
</comment>
<sequence length="447" mass="49345">MSNTCIGGLTAAIGLRAEGHNVTLTHLWVFERSALAQETGAAMHLAPNCHGLLQRFDIFPETFGANPTNGIVEFDHEGNLRMSKDLRQENSKWPHTWVLCHRVHLHEALKESATSQARQGTPVILATSSPVVDVDVASTTVTLEDGSWFSGDLILGADGVSVSESSSINCYLFLAHRVIQSVTRRAVIGNTIKPFGSGKAAFRFLIPKQKIMGHPGLKKLVQTDGFMVFWYGKDRRIVMYPCVDNTVMNLVAMHPCELSQSQGEGFDHLGSKQNLLGVYADFCPNVQAILNMVDENSLNLWTLLDMDRVPTWVKGKVALLGDAAHPFLPYQGQGGGVAIEDAVTLCALLPRGISIDEIEGRLRLYEQIRDDRAHRIQDFTRWAGRDLDDHADARFDITKFSEYNFGYDAWNRSKEALDNWLAVQGPESGSVGQLQAIPLTAGNALLY</sequence>